<dbReference type="PROSITE" id="PS00018">
    <property type="entry name" value="EF_HAND_1"/>
    <property type="match status" value="2"/>
</dbReference>
<keyword evidence="7" id="KW-1185">Reference proteome</keyword>
<evidence type="ECO:0000313" key="6">
    <source>
        <dbReference type="EMBL" id="KAJ7377330.1"/>
    </source>
</evidence>
<feature type="compositionally biased region" description="Polar residues" evidence="4">
    <location>
        <begin position="41"/>
        <end position="52"/>
    </location>
</feature>
<reference evidence="6" key="1">
    <citation type="submission" date="2023-01" db="EMBL/GenBank/DDBJ databases">
        <title>Genome assembly of the deep-sea coral Lophelia pertusa.</title>
        <authorList>
            <person name="Herrera S."/>
            <person name="Cordes E."/>
        </authorList>
    </citation>
    <scope>NUCLEOTIDE SEQUENCE</scope>
    <source>
        <strain evidence="6">USNM1676648</strain>
        <tissue evidence="6">Polyp</tissue>
    </source>
</reference>
<dbReference type="InterPro" id="IPR002048">
    <property type="entry name" value="EF_hand_dom"/>
</dbReference>
<dbReference type="EMBL" id="MU826380">
    <property type="protein sequence ID" value="KAJ7377330.1"/>
    <property type="molecule type" value="Genomic_DNA"/>
</dbReference>
<proteinExistence type="predicted"/>
<dbReference type="Pfam" id="PF13499">
    <property type="entry name" value="EF-hand_7"/>
    <property type="match status" value="1"/>
</dbReference>
<feature type="domain" description="EF-hand" evidence="5">
    <location>
        <begin position="528"/>
        <end position="563"/>
    </location>
</feature>
<comment type="caution">
    <text evidence="6">The sequence shown here is derived from an EMBL/GenBank/DDBJ whole genome shotgun (WGS) entry which is preliminary data.</text>
</comment>
<feature type="compositionally biased region" description="Basic and acidic residues" evidence="4">
    <location>
        <begin position="251"/>
        <end position="263"/>
    </location>
</feature>
<sequence>MSFWQGNSQPDLSVTGTSTSRHQRPPSGQRVRPSSAGRGGSTKSHIFGTTDTPRQDDPKQKAGNNFHENSAASSSIHTTPEAPRPLSGHPPTKASVITKSQLDGARSLAKANPNYADQPVEVQVFSRSQMGGRKLAPQGVPQLDLGYLADDNNQLLQPANVDGPHLHTPDSNNSLISWGTPLHSSRFHPSPAKPKGGGWQVQQARAAQSHKKPADMPPLDLNKSHGDCGLKQALQAGKEVDRDINHGVQFEEKPFKADSHDPSENANKYSTANQYDRPWSTQPHTQREMAQLKTRQEQEILHSEKKKDLIVETVLVDQLSRAAVSDPEKNSSTIPPDLGPKQRKQMEFYNTRSPSKGPNTENVLSKRVRFGARIVTKNGRDAHRELNGFFFSADNTLTLYEFHQFGTRSSALPFIQRGCYSHVQGKKRGQAFTLLDICVGSNLSFMTAPQTSLPQSIRTRPVVVFRVSEVDQQAREMQLFESCHSLDDKRSVMERMDNPHSEAELQEKELLENVQSVVKQQLQKRAVKTMMGLGQHFRKMDRSGDGLLDRHELQKALESYHIRIPDEAFDHLWNVLDVNGDGFLDYGEFSRGFIGEMNELRKSSVRKVFRKLDPNKSGVVNLNNMKKFYCAKKHPKVVSGEAKEWEIEEAFLSSFELCENKEQVTYAEFEDYYEGVSLGFESDQEFTAMMRNCWGV</sequence>
<dbReference type="SUPFAM" id="SSF47473">
    <property type="entry name" value="EF-hand"/>
    <property type="match status" value="1"/>
</dbReference>
<dbReference type="PROSITE" id="PS50222">
    <property type="entry name" value="EF_HAND_2"/>
    <property type="match status" value="3"/>
</dbReference>
<dbReference type="AlphaFoldDB" id="A0A9W9Z9H9"/>
<feature type="region of interest" description="Disordered" evidence="4">
    <location>
        <begin position="322"/>
        <end position="341"/>
    </location>
</feature>
<keyword evidence="1" id="KW-0479">Metal-binding</keyword>
<dbReference type="Gene3D" id="1.10.238.10">
    <property type="entry name" value="EF-hand"/>
    <property type="match status" value="2"/>
</dbReference>
<dbReference type="PANTHER" id="PTHR34524">
    <property type="entry name" value="CALCYPHOSIN"/>
    <property type="match status" value="1"/>
</dbReference>
<feature type="compositionally biased region" description="Polar residues" evidence="4">
    <location>
        <begin position="264"/>
        <end position="284"/>
    </location>
</feature>
<feature type="compositionally biased region" description="Polar residues" evidence="4">
    <location>
        <begin position="62"/>
        <end position="78"/>
    </location>
</feature>
<evidence type="ECO:0000313" key="7">
    <source>
        <dbReference type="Proteomes" id="UP001163046"/>
    </source>
</evidence>
<keyword evidence="3" id="KW-0106">Calcium</keyword>
<name>A0A9W9Z9H9_9CNID</name>
<feature type="compositionally biased region" description="Polar residues" evidence="4">
    <location>
        <begin position="1"/>
        <end position="20"/>
    </location>
</feature>
<feature type="region of interest" description="Disordered" evidence="4">
    <location>
        <begin position="251"/>
        <end position="284"/>
    </location>
</feature>
<dbReference type="InterPro" id="IPR057461">
    <property type="entry name" value="CAYP2_PH"/>
</dbReference>
<evidence type="ECO:0000256" key="4">
    <source>
        <dbReference type="SAM" id="MobiDB-lite"/>
    </source>
</evidence>
<evidence type="ECO:0000256" key="2">
    <source>
        <dbReference type="ARBA" id="ARBA00022737"/>
    </source>
</evidence>
<dbReference type="Pfam" id="PF25348">
    <property type="entry name" value="PH_CAYP2"/>
    <property type="match status" value="1"/>
</dbReference>
<dbReference type="OrthoDB" id="6280085at2759"/>
<dbReference type="Pfam" id="PF13202">
    <property type="entry name" value="EF-hand_5"/>
    <property type="match status" value="1"/>
</dbReference>
<dbReference type="CDD" id="cd15898">
    <property type="entry name" value="EFh_PI-PLC"/>
    <property type="match status" value="1"/>
</dbReference>
<keyword evidence="2" id="KW-0677">Repeat</keyword>
<dbReference type="InterPro" id="IPR018247">
    <property type="entry name" value="EF_Hand_1_Ca_BS"/>
</dbReference>
<dbReference type="PANTHER" id="PTHR34524:SF15">
    <property type="entry name" value="EF-HAND DOMAIN-CONTAINING PROTEIN"/>
    <property type="match status" value="1"/>
</dbReference>
<evidence type="ECO:0000256" key="3">
    <source>
        <dbReference type="ARBA" id="ARBA00022837"/>
    </source>
</evidence>
<protein>
    <submittedName>
        <fullName evidence="6">Calcium-dependent secretion activator 2</fullName>
    </submittedName>
</protein>
<dbReference type="InterPro" id="IPR051581">
    <property type="entry name" value="Ca-bind"/>
</dbReference>
<feature type="region of interest" description="Disordered" evidence="4">
    <location>
        <begin position="186"/>
        <end position="227"/>
    </location>
</feature>
<feature type="domain" description="EF-hand" evidence="5">
    <location>
        <begin position="564"/>
        <end position="599"/>
    </location>
</feature>
<gene>
    <name evidence="6" type="primary">CAPS2</name>
    <name evidence="6" type="ORF">OS493_029689</name>
</gene>
<accession>A0A9W9Z9H9</accession>
<dbReference type="GO" id="GO:0005509">
    <property type="term" value="F:calcium ion binding"/>
    <property type="evidence" value="ECO:0007669"/>
    <property type="project" value="InterPro"/>
</dbReference>
<feature type="region of interest" description="Disordered" evidence="4">
    <location>
        <begin position="1"/>
        <end position="94"/>
    </location>
</feature>
<feature type="domain" description="EF-hand" evidence="5">
    <location>
        <begin position="600"/>
        <end position="635"/>
    </location>
</feature>
<organism evidence="6 7">
    <name type="scientific">Desmophyllum pertusum</name>
    <dbReference type="NCBI Taxonomy" id="174260"/>
    <lineage>
        <taxon>Eukaryota</taxon>
        <taxon>Metazoa</taxon>
        <taxon>Cnidaria</taxon>
        <taxon>Anthozoa</taxon>
        <taxon>Hexacorallia</taxon>
        <taxon>Scleractinia</taxon>
        <taxon>Caryophylliina</taxon>
        <taxon>Caryophylliidae</taxon>
        <taxon>Desmophyllum</taxon>
    </lineage>
</organism>
<dbReference type="Proteomes" id="UP001163046">
    <property type="component" value="Unassembled WGS sequence"/>
</dbReference>
<evidence type="ECO:0000256" key="1">
    <source>
        <dbReference type="ARBA" id="ARBA00022723"/>
    </source>
</evidence>
<evidence type="ECO:0000259" key="5">
    <source>
        <dbReference type="PROSITE" id="PS50222"/>
    </source>
</evidence>
<dbReference type="InterPro" id="IPR011992">
    <property type="entry name" value="EF-hand-dom_pair"/>
</dbReference>
<dbReference type="SMART" id="SM00054">
    <property type="entry name" value="EFh"/>
    <property type="match status" value="3"/>
</dbReference>